<dbReference type="InParanoid" id="G2WXS1"/>
<dbReference type="GeneID" id="20703866"/>
<dbReference type="Proteomes" id="UP000001611">
    <property type="component" value="Chromosome 3"/>
</dbReference>
<keyword evidence="2" id="KW-1185">Reference proteome</keyword>
<accession>G2WXS1</accession>
<sequence>MQVDLLCAFQFPPHGPGEFVSSRLARRTREVRAGACDARRGAKRPRLARVRGVADVPDEVEDFVHRPAGLLIVEGCIMLVRWLPVVKAHRAAPVLEADLGSAELDVQVPRLSIHKRMD</sequence>
<dbReference type="AlphaFoldDB" id="G2WXS1"/>
<evidence type="ECO:0000313" key="2">
    <source>
        <dbReference type="Proteomes" id="UP000001611"/>
    </source>
</evidence>
<gene>
    <name evidence="1" type="ORF">VDAG_02403</name>
</gene>
<evidence type="ECO:0000313" key="1">
    <source>
        <dbReference type="EMBL" id="EGY20879.1"/>
    </source>
</evidence>
<name>G2WXS1_VERDV</name>
<protein>
    <submittedName>
        <fullName evidence="1">Uncharacterized protein</fullName>
    </submittedName>
</protein>
<proteinExistence type="predicted"/>
<dbReference type="RefSeq" id="XP_009651351.1">
    <property type="nucleotide sequence ID" value="XM_009653056.1"/>
</dbReference>
<dbReference type="KEGG" id="vda:VDAG_02403"/>
<organism evidence="1 2">
    <name type="scientific">Verticillium dahliae (strain VdLs.17 / ATCC MYA-4575 / FGSC 10137)</name>
    <name type="common">Verticillium wilt</name>
    <dbReference type="NCBI Taxonomy" id="498257"/>
    <lineage>
        <taxon>Eukaryota</taxon>
        <taxon>Fungi</taxon>
        <taxon>Dikarya</taxon>
        <taxon>Ascomycota</taxon>
        <taxon>Pezizomycotina</taxon>
        <taxon>Sordariomycetes</taxon>
        <taxon>Hypocreomycetidae</taxon>
        <taxon>Glomerellales</taxon>
        <taxon>Plectosphaerellaceae</taxon>
        <taxon>Verticillium</taxon>
    </lineage>
</organism>
<reference evidence="1 2" key="1">
    <citation type="submission" date="2008-03" db="EMBL/GenBank/DDBJ databases">
        <title>The Genome Sequence of Verticillium dahliae VdLs.17.</title>
        <authorList>
            <consortium name="The Broad Institute Genome Sequencing Platform"/>
            <person name="Ma L.-J.J."/>
            <person name="Klosterman S.J."/>
            <person name="Subbarao K."/>
            <person name="Dobinson K."/>
            <person name="Veronese P."/>
            <person name="Kang S."/>
            <person name="Gold S.E."/>
            <person name="Young S."/>
            <person name="Jaffe D."/>
            <person name="Gnerre S."/>
            <person name="Berlin A."/>
            <person name="Heiman D."/>
            <person name="Hepburn T."/>
            <person name="Sykes S."/>
            <person name="Alvarado L."/>
            <person name="Kodira C.D."/>
            <person name="Lander E."/>
            <person name="Galagan J."/>
            <person name="Nusbaum C."/>
            <person name="Birren B."/>
        </authorList>
    </citation>
    <scope>NUCLEOTIDE SEQUENCE [LARGE SCALE GENOMIC DNA]</scope>
    <source>
        <strain evidence="2">VdLs.17 / ATCC MYA-4575 / FGSC 10137</strain>
    </source>
</reference>
<dbReference type="EMBL" id="DS572698">
    <property type="protein sequence ID" value="EGY20879.1"/>
    <property type="molecule type" value="Genomic_DNA"/>
</dbReference>
<dbReference type="HOGENOM" id="CLU_2074963_0_0_1"/>